<name>A0A2T9YL40_9FUNG</name>
<accession>A0A2T9YL40</accession>
<gene>
    <name evidence="1" type="ORF">BB561_003491</name>
</gene>
<evidence type="ECO:0000313" key="1">
    <source>
        <dbReference type="EMBL" id="PVU93029.1"/>
    </source>
</evidence>
<dbReference type="AlphaFoldDB" id="A0A2T9YL40"/>
<organism evidence="1 2">
    <name type="scientific">Smittium simulii</name>
    <dbReference type="NCBI Taxonomy" id="133385"/>
    <lineage>
        <taxon>Eukaryota</taxon>
        <taxon>Fungi</taxon>
        <taxon>Fungi incertae sedis</taxon>
        <taxon>Zoopagomycota</taxon>
        <taxon>Kickxellomycotina</taxon>
        <taxon>Harpellomycetes</taxon>
        <taxon>Harpellales</taxon>
        <taxon>Legeriomycetaceae</taxon>
        <taxon>Smittium</taxon>
    </lineage>
</organism>
<dbReference type="Proteomes" id="UP000245383">
    <property type="component" value="Unassembled WGS sequence"/>
</dbReference>
<reference evidence="1 2" key="1">
    <citation type="journal article" date="2018" name="MBio">
        <title>Comparative Genomics Reveals the Core Gene Toolbox for the Fungus-Insect Symbiosis.</title>
        <authorList>
            <person name="Wang Y."/>
            <person name="Stata M."/>
            <person name="Wang W."/>
            <person name="Stajich J.E."/>
            <person name="White M.M."/>
            <person name="Moncalvo J.M."/>
        </authorList>
    </citation>
    <scope>NUCLEOTIDE SEQUENCE [LARGE SCALE GENOMIC DNA]</scope>
    <source>
        <strain evidence="1 2">SWE-8-4</strain>
    </source>
</reference>
<dbReference type="OrthoDB" id="2313105at2759"/>
<comment type="caution">
    <text evidence="1">The sequence shown here is derived from an EMBL/GenBank/DDBJ whole genome shotgun (WGS) entry which is preliminary data.</text>
</comment>
<evidence type="ECO:0000313" key="2">
    <source>
        <dbReference type="Proteomes" id="UP000245383"/>
    </source>
</evidence>
<protein>
    <submittedName>
        <fullName evidence="1">Uncharacterized protein</fullName>
    </submittedName>
</protein>
<dbReference type="STRING" id="133385.A0A2T9YL40"/>
<keyword evidence="2" id="KW-1185">Reference proteome</keyword>
<dbReference type="EMBL" id="MBFR01000141">
    <property type="protein sequence ID" value="PVU93029.1"/>
    <property type="molecule type" value="Genomic_DNA"/>
</dbReference>
<proteinExistence type="predicted"/>
<sequence length="827" mass="94788">MEPPTNANESKFKQFKIPETRLVVISDSVVQITLEYRSDVDEDRHHLYDNDVEMQCEIQLAVISLINSKFSKGVARGKGFVIHQTRKRWKLFTKYIFSYNNIPLLGSKYKYKFMLELLDDSNDPTWSSSGIIEIAQIEGDILSYENDFLSDIDSIKSNTFNNGYYTNNNFENSLLTHSDYKSGSFNKVAYNKHIESPVYTHTQEDYQNNAIFAQNTKQSTCNFDFKNTLINYSGESNVDQEHFTHNLPSPKTNYFFSDAESKITQNHDQESITQNYDQESINQNHDQEIKNTQNHDQKSKITQNHDQKSKITQNYDQEIKLNLPTSPKYNSFVLITEKPYDKDYYIDKSFTENEPINIKDNLDSSPKLLNKKSSICLYKNFESLGTYKTIAEKNKDICSVENTSPDTRIQNQDNIDLDGHNLRLSNHKNIHNKAAKYISEDLCKTVDSKALKVSQSPSVDYNQPHCNFDNLTSVIQHESSIISETPSKKLINSLTNNKDNSAVDKIAEQTPNNQNLIDFSELNKSSKVSLLSNTKRAASNISTLYDEISESAKKIKLNLNQSSQLKDSLKIQEADNKDNSYNLKALKKNYEIKSDILNRTPYKQKKLQKLLTNYNNLQESTQTDKVGNNTKNKENTNKLFFSAQSKKSTLSDLPLFKQDIFEIEEYDDNKPKSFSLVNDKDLTPKAESHSESKNKEPFYKSSVWKTTAKNDKSQISKCISETEAARRYAKSGFIEKRFIEECPFCRNIAPETIEHMLLELATKPPILPASISMRLVGKLLGEELKLSSTRIRKDSTVLCVKTTLATAKFLNAIALPRYLMLNNADTP</sequence>